<feature type="transmembrane region" description="Helical" evidence="1">
    <location>
        <begin position="372"/>
        <end position="390"/>
    </location>
</feature>
<evidence type="ECO:0000256" key="2">
    <source>
        <dbReference type="SAM" id="SignalP"/>
    </source>
</evidence>
<dbReference type="Pfam" id="PF01757">
    <property type="entry name" value="Acyl_transf_3"/>
    <property type="match status" value="1"/>
</dbReference>
<feature type="transmembrane region" description="Helical" evidence="1">
    <location>
        <begin position="434"/>
        <end position="456"/>
    </location>
</feature>
<organism evidence="4">
    <name type="scientific">Melanaphis sacchari</name>
    <dbReference type="NCBI Taxonomy" id="742174"/>
    <lineage>
        <taxon>Eukaryota</taxon>
        <taxon>Metazoa</taxon>
        <taxon>Ecdysozoa</taxon>
        <taxon>Arthropoda</taxon>
        <taxon>Hexapoda</taxon>
        <taxon>Insecta</taxon>
        <taxon>Pterygota</taxon>
        <taxon>Neoptera</taxon>
        <taxon>Paraneoptera</taxon>
        <taxon>Hemiptera</taxon>
        <taxon>Sternorrhyncha</taxon>
        <taxon>Aphidomorpha</taxon>
        <taxon>Aphidoidea</taxon>
        <taxon>Aphididae</taxon>
        <taxon>Aphidini</taxon>
        <taxon>Melanaphis</taxon>
    </lineage>
</organism>
<dbReference type="AlphaFoldDB" id="A0A2H8TG68"/>
<feature type="chain" id="PRO_5014116427" evidence="2">
    <location>
        <begin position="22"/>
        <end position="724"/>
    </location>
</feature>
<feature type="transmembrane region" description="Helical" evidence="1">
    <location>
        <begin position="463"/>
        <end position="483"/>
    </location>
</feature>
<feature type="transmembrane region" description="Helical" evidence="1">
    <location>
        <begin position="543"/>
        <end position="567"/>
    </location>
</feature>
<feature type="transmembrane region" description="Helical" evidence="1">
    <location>
        <begin position="620"/>
        <end position="638"/>
    </location>
</feature>
<keyword evidence="1" id="KW-0812">Transmembrane</keyword>
<feature type="transmembrane region" description="Helical" evidence="1">
    <location>
        <begin position="513"/>
        <end position="531"/>
    </location>
</feature>
<dbReference type="OrthoDB" id="10006435at2759"/>
<keyword evidence="2" id="KW-0732">Signal</keyword>
<dbReference type="InterPro" id="IPR006621">
    <property type="entry name" value="Nose-resist-to-fluoxetine_N"/>
</dbReference>
<dbReference type="InterPro" id="IPR002656">
    <property type="entry name" value="Acyl_transf_3_dom"/>
</dbReference>
<dbReference type="PANTHER" id="PTHR11161">
    <property type="entry name" value="O-ACYLTRANSFERASE"/>
    <property type="match status" value="1"/>
</dbReference>
<keyword evidence="1" id="KW-0472">Membrane</keyword>
<reference evidence="4" key="1">
    <citation type="submission" date="2017-10" db="EMBL/GenBank/DDBJ databases">
        <title>Transcriptome Assembly of Sugarcane Aphid Adults.</title>
        <authorList>
            <person name="Scully E.D."/>
            <person name="Palmer N.A."/>
            <person name="Geib S.M."/>
            <person name="Sarath G."/>
            <person name="Sattler S.E."/>
        </authorList>
    </citation>
    <scope>NUCLEOTIDE SEQUENCE</scope>
    <source>
        <tissue evidence="4">Whole body</tissue>
    </source>
</reference>
<dbReference type="PANTHER" id="PTHR11161:SF4">
    <property type="entry name" value="DROP DEAD"/>
    <property type="match status" value="1"/>
</dbReference>
<feature type="transmembrane region" description="Helical" evidence="1">
    <location>
        <begin position="650"/>
        <end position="675"/>
    </location>
</feature>
<feature type="transmembrane region" description="Helical" evidence="1">
    <location>
        <begin position="222"/>
        <end position="248"/>
    </location>
</feature>
<accession>A0A2H8TG68</accession>
<feature type="transmembrane region" description="Helical" evidence="1">
    <location>
        <begin position="579"/>
        <end position="599"/>
    </location>
</feature>
<evidence type="ECO:0000256" key="1">
    <source>
        <dbReference type="SAM" id="Phobius"/>
    </source>
</evidence>
<name>A0A2H8TG68_9HEMI</name>
<dbReference type="GO" id="GO:0016747">
    <property type="term" value="F:acyltransferase activity, transferring groups other than amino-acyl groups"/>
    <property type="evidence" value="ECO:0007669"/>
    <property type="project" value="InterPro"/>
</dbReference>
<dbReference type="SMART" id="SM00703">
    <property type="entry name" value="NRF"/>
    <property type="match status" value="1"/>
</dbReference>
<gene>
    <name evidence="4" type="primary">nrf-6_15</name>
</gene>
<keyword evidence="1" id="KW-1133">Transmembrane helix</keyword>
<feature type="transmembrane region" description="Helical" evidence="1">
    <location>
        <begin position="285"/>
        <end position="307"/>
    </location>
</feature>
<dbReference type="InterPro" id="IPR052728">
    <property type="entry name" value="O2_lipid_transport_reg"/>
</dbReference>
<sequence>MSRASLSVFAAVALFFVVVEALPGDLDHPVDNDIPKTWIANIFYEALVNFTGPINVGSTACRKQTEMYTRHLKNDSLWAVQMSDSWSRYPNGLLVGASHQMGVYEECIKVQQPIKGKYCMPSVKISSSTGTDFAAKIKNQLRENDHAWYEILGFVDRDNRFLRNVIEFGICIPDSCNADDLQVTLQKEFDAHFLPHRINAQVQVESISCSTDKDEYPYDNGFYLTSLLVGFIFLLCCLSTAYHMAILIQSKNEKTSKIPEIFSIFSFIRNFRDLIKYNRNNDLNVFNGLKVLTMILVLFGHKFLYFIINPITYAIDLEKVYKEGPDFLLTCMNLIDPFFYIAGFLLYVMLIPQFNKPGTNWYQIVMVIVYKYLKVLPSYLIVMLMTTFIIPHMGNGPFWAPRIWPEAEKCKNYWWANLLAISNFIPVENQCLIAGWYVSCLLQFLVIGTILVYVYVKNRKIGTFLFVMLLCISLATSFVITYTNRVYGIIRVMISFLKNPSNSTEFSNFYRQFYYRGTPFYAGLLAGVVVDELKKREIKFSTSVVYVGTLIVSAVCVWVQLYGAVFYDVDRPYNVLEQSVYAVLSHCTWTVILFWITVCHFTTGYGPIEKLFNNRLTVPLGRLSYTVYLVNITVMMMIESKQKTGVIPSSYFLIDGWIVGAMRTYMVGTLLYLIIDAPSGHLIKKLLFIKKNEKKNCIDSAMTPNQTEANNVATDLEQKNSSRL</sequence>
<feature type="domain" description="Nose resistant-to-fluoxetine protein N-terminal" evidence="3">
    <location>
        <begin position="58"/>
        <end position="211"/>
    </location>
</feature>
<protein>
    <submittedName>
        <fullName evidence="4">Nose resistant to fluoxetine protein 6</fullName>
    </submittedName>
</protein>
<evidence type="ECO:0000259" key="3">
    <source>
        <dbReference type="SMART" id="SM00703"/>
    </source>
</evidence>
<proteinExistence type="predicted"/>
<dbReference type="Pfam" id="PF20146">
    <property type="entry name" value="NRF"/>
    <property type="match status" value="1"/>
</dbReference>
<evidence type="ECO:0000313" key="4">
    <source>
        <dbReference type="EMBL" id="MBW13041.1"/>
    </source>
</evidence>
<feature type="transmembrane region" description="Helical" evidence="1">
    <location>
        <begin position="327"/>
        <end position="351"/>
    </location>
</feature>
<feature type="signal peptide" evidence="2">
    <location>
        <begin position="1"/>
        <end position="21"/>
    </location>
</feature>
<dbReference type="EMBL" id="GFXV01001236">
    <property type="protein sequence ID" value="MBW13041.1"/>
    <property type="molecule type" value="Transcribed_RNA"/>
</dbReference>